<evidence type="ECO:0000313" key="3">
    <source>
        <dbReference type="Proteomes" id="UP000265200"/>
    </source>
</evidence>
<dbReference type="Ensembl" id="ENSORLT00015017590.1">
    <property type="protein sequence ID" value="ENSORLP00015010903.1"/>
    <property type="gene ID" value="ENSORLG00015011717.1"/>
</dbReference>
<dbReference type="AlphaFoldDB" id="A0A3P9HT38"/>
<dbReference type="Pfam" id="PF13472">
    <property type="entry name" value="Lipase_GDSL_2"/>
    <property type="match status" value="1"/>
</dbReference>
<reference key="1">
    <citation type="journal article" date="2007" name="Nature">
        <title>The medaka draft genome and insights into vertebrate genome evolution.</title>
        <authorList>
            <person name="Kasahara M."/>
            <person name="Naruse K."/>
            <person name="Sasaki S."/>
            <person name="Nakatani Y."/>
            <person name="Qu W."/>
            <person name="Ahsan B."/>
            <person name="Yamada T."/>
            <person name="Nagayasu Y."/>
            <person name="Doi K."/>
            <person name="Kasai Y."/>
            <person name="Jindo T."/>
            <person name="Kobayashi D."/>
            <person name="Shimada A."/>
            <person name="Toyoda A."/>
            <person name="Kuroki Y."/>
            <person name="Fujiyama A."/>
            <person name="Sasaki T."/>
            <person name="Shimizu A."/>
            <person name="Asakawa S."/>
            <person name="Shimizu N."/>
            <person name="Hashimoto S."/>
            <person name="Yang J."/>
            <person name="Lee Y."/>
            <person name="Matsushima K."/>
            <person name="Sugano S."/>
            <person name="Sakaizumi M."/>
            <person name="Narita T."/>
            <person name="Ohishi K."/>
            <person name="Haga S."/>
            <person name="Ohta F."/>
            <person name="Nomoto H."/>
            <person name="Nogata K."/>
            <person name="Morishita T."/>
            <person name="Endo T."/>
            <person name="Shin-I T."/>
            <person name="Takeda H."/>
            <person name="Morishita S."/>
            <person name="Kohara Y."/>
        </authorList>
    </citation>
    <scope>NUCLEOTIDE SEQUENCE [LARGE SCALE GENOMIC DNA]</scope>
    <source>
        <strain>Hd-rR</strain>
    </source>
</reference>
<reference evidence="2" key="4">
    <citation type="submission" date="2025-09" db="UniProtKB">
        <authorList>
            <consortium name="Ensembl"/>
        </authorList>
    </citation>
    <scope>IDENTIFICATION</scope>
    <source>
        <strain evidence="2">HSOK</strain>
    </source>
</reference>
<dbReference type="Gene3D" id="3.40.50.12700">
    <property type="match status" value="1"/>
</dbReference>
<reference evidence="2 3" key="2">
    <citation type="submission" date="2017-04" db="EMBL/GenBank/DDBJ databases">
        <title>CpG methylation of centromeres and impact of large insertions on vertebrate speciation.</title>
        <authorList>
            <person name="Ichikawa K."/>
            <person name="Yoshimura J."/>
            <person name="Morishita S."/>
        </authorList>
    </citation>
    <scope>NUCLEOTIDE SEQUENCE</scope>
    <source>
        <strain evidence="2 3">HSOK</strain>
    </source>
</reference>
<dbReference type="SUPFAM" id="SSF52266">
    <property type="entry name" value="SGNH hydrolase"/>
    <property type="match status" value="1"/>
</dbReference>
<proteinExistence type="predicted"/>
<dbReference type="InterPro" id="IPR013830">
    <property type="entry name" value="SGNH_hydro"/>
</dbReference>
<accession>A0A3P9HT38</accession>
<name>A0A3P9HT38_ORYLA</name>
<evidence type="ECO:0000259" key="1">
    <source>
        <dbReference type="Pfam" id="PF13472"/>
    </source>
</evidence>
<organism evidence="2 3">
    <name type="scientific">Oryzias latipes</name>
    <name type="common">Japanese rice fish</name>
    <name type="synonym">Japanese killifish</name>
    <dbReference type="NCBI Taxonomy" id="8090"/>
    <lineage>
        <taxon>Eukaryota</taxon>
        <taxon>Metazoa</taxon>
        <taxon>Chordata</taxon>
        <taxon>Craniata</taxon>
        <taxon>Vertebrata</taxon>
        <taxon>Euteleostomi</taxon>
        <taxon>Actinopterygii</taxon>
        <taxon>Neopterygii</taxon>
        <taxon>Teleostei</taxon>
        <taxon>Neoteleostei</taxon>
        <taxon>Acanthomorphata</taxon>
        <taxon>Ovalentaria</taxon>
        <taxon>Atherinomorphae</taxon>
        <taxon>Beloniformes</taxon>
        <taxon>Adrianichthyidae</taxon>
        <taxon>Oryziinae</taxon>
        <taxon>Oryzias</taxon>
    </lineage>
</organism>
<sequence>MEMNHRQFRALLCNNSPSQSPAVRYGGASVKDIHNFLTSKPPSASTLIIHAGTNDIKFQQSETLKADFIHLIHHIQQLNLHCIISGPLPSPRYRDTKFSRIRQLHIWLKSYCHSLNIHYVDNFTAFYNRPNLFKPDGLHPNHKASKDALEKRCYFKSEENLWESGEKI</sequence>
<protein>
    <recommendedName>
        <fullName evidence="1">SGNH hydrolase-type esterase domain-containing protein</fullName>
    </recommendedName>
</protein>
<feature type="domain" description="SGNH hydrolase-type esterase" evidence="1">
    <location>
        <begin position="39"/>
        <end position="143"/>
    </location>
</feature>
<dbReference type="Proteomes" id="UP000265200">
    <property type="component" value="Chromosome 23"/>
</dbReference>
<reference evidence="2" key="3">
    <citation type="submission" date="2025-08" db="UniProtKB">
        <authorList>
            <consortium name="Ensembl"/>
        </authorList>
    </citation>
    <scope>IDENTIFICATION</scope>
    <source>
        <strain evidence="2">HSOK</strain>
    </source>
</reference>
<evidence type="ECO:0000313" key="2">
    <source>
        <dbReference type="Ensembl" id="ENSORLP00015010903.1"/>
    </source>
</evidence>